<organism evidence="4 5">
    <name type="scientific">Paenibacillus antri</name>
    <dbReference type="NCBI Taxonomy" id="2582848"/>
    <lineage>
        <taxon>Bacteria</taxon>
        <taxon>Bacillati</taxon>
        <taxon>Bacillota</taxon>
        <taxon>Bacilli</taxon>
        <taxon>Bacillales</taxon>
        <taxon>Paenibacillaceae</taxon>
        <taxon>Paenibacillus</taxon>
    </lineage>
</organism>
<dbReference type="PANTHER" id="PTHR37302:SF3">
    <property type="entry name" value="DAMAGE-INDUCIBLE PROTEIN DINB"/>
    <property type="match status" value="1"/>
</dbReference>
<comment type="caution">
    <text evidence="4">The sequence shown here is derived from an EMBL/GenBank/DDBJ whole genome shotgun (WGS) entry which is preliminary data.</text>
</comment>
<dbReference type="InterPro" id="IPR007837">
    <property type="entry name" value="DinB"/>
</dbReference>
<sequence>MKTMFRYNWMVRDAWYAWCENVPEEELLRERTGGVGGILRTLFHMVDVEWSWIRVMQGEPDFQEDFAEYRSLERVKELDRRFRPEVEAFVDGWHDGLERRPFYDRRADGTVVIDAWGEIMRHVVAHHIHHAGQLSVWAREVGKAPVSPNVIGRGLIAPDL</sequence>
<feature type="binding site" evidence="3">
    <location>
        <position position="126"/>
    </location>
    <ligand>
        <name>a divalent metal cation</name>
        <dbReference type="ChEBI" id="CHEBI:60240"/>
    </ligand>
</feature>
<feature type="binding site" evidence="3">
    <location>
        <position position="44"/>
    </location>
    <ligand>
        <name>a divalent metal cation</name>
        <dbReference type="ChEBI" id="CHEBI:60240"/>
    </ligand>
</feature>
<dbReference type="Proteomes" id="UP000309676">
    <property type="component" value="Unassembled WGS sequence"/>
</dbReference>
<dbReference type="OrthoDB" id="25666at2"/>
<dbReference type="AlphaFoldDB" id="A0A5R9G6M4"/>
<feature type="binding site" evidence="3">
    <location>
        <position position="130"/>
    </location>
    <ligand>
        <name>a divalent metal cation</name>
        <dbReference type="ChEBI" id="CHEBI:60240"/>
    </ligand>
</feature>
<dbReference type="GO" id="GO:0046872">
    <property type="term" value="F:metal ion binding"/>
    <property type="evidence" value="ECO:0007669"/>
    <property type="project" value="UniProtKB-KW"/>
</dbReference>
<dbReference type="EMBL" id="VCIW01000019">
    <property type="protein sequence ID" value="TLS49760.1"/>
    <property type="molecule type" value="Genomic_DNA"/>
</dbReference>
<dbReference type="PANTHER" id="PTHR37302">
    <property type="entry name" value="SLR1116 PROTEIN"/>
    <property type="match status" value="1"/>
</dbReference>
<name>A0A5R9G6M4_9BACL</name>
<comment type="similarity">
    <text evidence="1">Belongs to the DinB family.</text>
</comment>
<reference evidence="4 5" key="1">
    <citation type="submission" date="2019-05" db="EMBL/GenBank/DDBJ databases">
        <authorList>
            <person name="Narsing Rao M.P."/>
            <person name="Li W.J."/>
        </authorList>
    </citation>
    <scope>NUCLEOTIDE SEQUENCE [LARGE SCALE GENOMIC DNA]</scope>
    <source>
        <strain evidence="4 5">SYSU_K30003</strain>
    </source>
</reference>
<keyword evidence="2 3" id="KW-0479">Metal-binding</keyword>
<protein>
    <submittedName>
        <fullName evidence="4">Damage-inducible protein DinB</fullName>
    </submittedName>
</protein>
<accession>A0A5R9G6M4</accession>
<keyword evidence="5" id="KW-1185">Reference proteome</keyword>
<evidence type="ECO:0000256" key="3">
    <source>
        <dbReference type="PIRSR" id="PIRSR607837-1"/>
    </source>
</evidence>
<proteinExistence type="inferred from homology"/>
<dbReference type="SUPFAM" id="SSF109854">
    <property type="entry name" value="DinB/YfiT-like putative metalloenzymes"/>
    <property type="match status" value="1"/>
</dbReference>
<dbReference type="Gene3D" id="1.20.120.450">
    <property type="entry name" value="dinb family like domain"/>
    <property type="match status" value="1"/>
</dbReference>
<evidence type="ECO:0000313" key="5">
    <source>
        <dbReference type="Proteomes" id="UP000309676"/>
    </source>
</evidence>
<gene>
    <name evidence="4" type="ORF">FE782_24135</name>
</gene>
<dbReference type="Pfam" id="PF05163">
    <property type="entry name" value="DinB"/>
    <property type="match status" value="1"/>
</dbReference>
<evidence type="ECO:0000256" key="2">
    <source>
        <dbReference type="ARBA" id="ARBA00022723"/>
    </source>
</evidence>
<evidence type="ECO:0000313" key="4">
    <source>
        <dbReference type="EMBL" id="TLS49760.1"/>
    </source>
</evidence>
<dbReference type="RefSeq" id="WP_138196913.1">
    <property type="nucleotide sequence ID" value="NZ_VCIW01000019.1"/>
</dbReference>
<evidence type="ECO:0000256" key="1">
    <source>
        <dbReference type="ARBA" id="ARBA00008635"/>
    </source>
</evidence>
<dbReference type="InterPro" id="IPR034660">
    <property type="entry name" value="DinB/YfiT-like"/>
</dbReference>